<comment type="caution">
    <text evidence="1">The sequence shown here is derived from an EMBL/GenBank/DDBJ whole genome shotgun (WGS) entry which is preliminary data.</text>
</comment>
<organism evidence="1 2">
    <name type="scientific">Adineta ricciae</name>
    <name type="common">Rotifer</name>
    <dbReference type="NCBI Taxonomy" id="249248"/>
    <lineage>
        <taxon>Eukaryota</taxon>
        <taxon>Metazoa</taxon>
        <taxon>Spiralia</taxon>
        <taxon>Gnathifera</taxon>
        <taxon>Rotifera</taxon>
        <taxon>Eurotatoria</taxon>
        <taxon>Bdelloidea</taxon>
        <taxon>Adinetida</taxon>
        <taxon>Adinetidae</taxon>
        <taxon>Adineta</taxon>
    </lineage>
</organism>
<proteinExistence type="predicted"/>
<dbReference type="AlphaFoldDB" id="A0A815UMH1"/>
<accession>A0A815UMH1</accession>
<dbReference type="EMBL" id="CAJNOJ010000759">
    <property type="protein sequence ID" value="CAF1519620.1"/>
    <property type="molecule type" value="Genomic_DNA"/>
</dbReference>
<protein>
    <submittedName>
        <fullName evidence="1">Uncharacterized protein</fullName>
    </submittedName>
</protein>
<gene>
    <name evidence="1" type="ORF">EDS130_LOCUS43788</name>
</gene>
<evidence type="ECO:0000313" key="1">
    <source>
        <dbReference type="EMBL" id="CAF1519620.1"/>
    </source>
</evidence>
<name>A0A815UMH1_ADIRI</name>
<dbReference type="Proteomes" id="UP000663852">
    <property type="component" value="Unassembled WGS sequence"/>
</dbReference>
<reference evidence="1" key="1">
    <citation type="submission" date="2021-02" db="EMBL/GenBank/DDBJ databases">
        <authorList>
            <person name="Nowell W R."/>
        </authorList>
    </citation>
    <scope>NUCLEOTIDE SEQUENCE</scope>
</reference>
<evidence type="ECO:0000313" key="2">
    <source>
        <dbReference type="Proteomes" id="UP000663852"/>
    </source>
</evidence>
<sequence>MCYEGFIEMCPTGQLDQKTFTSICKTSSVRRAHSLHSRLWKTYMLSSCAINEANRSSNFTCQRDEVIAKLLAPAL</sequence>